<dbReference type="InterPro" id="IPR000843">
    <property type="entry name" value="HTH_LacI"/>
</dbReference>
<dbReference type="GO" id="GO:0003700">
    <property type="term" value="F:DNA-binding transcription factor activity"/>
    <property type="evidence" value="ECO:0007669"/>
    <property type="project" value="TreeGrafter"/>
</dbReference>
<dbReference type="Pfam" id="PF00356">
    <property type="entry name" value="LacI"/>
    <property type="match status" value="1"/>
</dbReference>
<organism evidence="5">
    <name type="scientific">Candidatus Enterococcus clewellii</name>
    <dbReference type="NCBI Taxonomy" id="1834193"/>
    <lineage>
        <taxon>Bacteria</taxon>
        <taxon>Bacillati</taxon>
        <taxon>Bacillota</taxon>
        <taxon>Bacilli</taxon>
        <taxon>Lactobacillales</taxon>
        <taxon>Enterococcaceae</taxon>
        <taxon>Enterococcus</taxon>
    </lineage>
</organism>
<evidence type="ECO:0000256" key="3">
    <source>
        <dbReference type="ARBA" id="ARBA00023163"/>
    </source>
</evidence>
<evidence type="ECO:0000256" key="2">
    <source>
        <dbReference type="ARBA" id="ARBA00023125"/>
    </source>
</evidence>
<evidence type="ECO:0000259" key="4">
    <source>
        <dbReference type="PROSITE" id="PS50932"/>
    </source>
</evidence>
<dbReference type="Gene3D" id="1.10.260.40">
    <property type="entry name" value="lambda repressor-like DNA-binding domains"/>
    <property type="match status" value="1"/>
</dbReference>
<evidence type="ECO:0000313" key="5">
    <source>
        <dbReference type="EMBL" id="OTP18621.1"/>
    </source>
</evidence>
<dbReference type="OrthoDB" id="9798934at2"/>
<dbReference type="InterPro" id="IPR010982">
    <property type="entry name" value="Lambda_DNA-bd_dom_sf"/>
</dbReference>
<name>A0A242KBT1_9ENTE</name>
<keyword evidence="3" id="KW-0804">Transcription</keyword>
<dbReference type="EMBL" id="CP147247">
    <property type="protein sequence ID" value="WYJ88682.1"/>
    <property type="molecule type" value="Genomic_DNA"/>
</dbReference>
<dbReference type="SUPFAM" id="SSF47413">
    <property type="entry name" value="lambda repressor-like DNA-binding domains"/>
    <property type="match status" value="1"/>
</dbReference>
<gene>
    <name evidence="6" type="ORF">A5888_000401</name>
    <name evidence="5" type="ORF">A5888_000435</name>
</gene>
<dbReference type="PANTHER" id="PTHR30146">
    <property type="entry name" value="LACI-RELATED TRANSCRIPTIONAL REPRESSOR"/>
    <property type="match status" value="1"/>
</dbReference>
<dbReference type="SUPFAM" id="SSF53822">
    <property type="entry name" value="Periplasmic binding protein-like I"/>
    <property type="match status" value="1"/>
</dbReference>
<proteinExistence type="predicted"/>
<evidence type="ECO:0000313" key="6">
    <source>
        <dbReference type="EMBL" id="WYJ88682.1"/>
    </source>
</evidence>
<dbReference type="AlphaFoldDB" id="A0A242KBT1"/>
<keyword evidence="7" id="KW-1185">Reference proteome</keyword>
<dbReference type="CDD" id="cd01392">
    <property type="entry name" value="HTH_LacI"/>
    <property type="match status" value="1"/>
</dbReference>
<dbReference type="PANTHER" id="PTHR30146:SF105">
    <property type="entry name" value="CATABOLITE CONTROL PROTEIN B"/>
    <property type="match status" value="1"/>
</dbReference>
<dbReference type="GO" id="GO:0000976">
    <property type="term" value="F:transcription cis-regulatory region binding"/>
    <property type="evidence" value="ECO:0007669"/>
    <property type="project" value="TreeGrafter"/>
</dbReference>
<keyword evidence="2" id="KW-0238">DNA-binding</keyword>
<dbReference type="InterPro" id="IPR001761">
    <property type="entry name" value="Peripla_BP/Lac1_sug-bd_dom"/>
</dbReference>
<evidence type="ECO:0000256" key="1">
    <source>
        <dbReference type="ARBA" id="ARBA00023015"/>
    </source>
</evidence>
<reference evidence="6" key="2">
    <citation type="submission" date="2017-05" db="EMBL/GenBank/DDBJ databases">
        <authorList>
            <consortium name="The Broad Institute Genomics Platform"/>
            <consortium name="The Broad Institute Genomic Center for Infectious Diseases"/>
            <person name="Earl A."/>
            <person name="Manson A."/>
            <person name="Schwartman J."/>
            <person name="Gilmore M."/>
            <person name="Abouelleil A."/>
            <person name="Cao P."/>
            <person name="Chapman S."/>
            <person name="Cusick C."/>
            <person name="Shea T."/>
            <person name="Young S."/>
            <person name="Neafsey D."/>
            <person name="Nusbaum C."/>
            <person name="Birren B."/>
        </authorList>
    </citation>
    <scope>NUCLEOTIDE SEQUENCE</scope>
    <source>
        <strain evidence="6">9E7_DIV0242</strain>
    </source>
</reference>
<dbReference type="SMART" id="SM00354">
    <property type="entry name" value="HTH_LACI"/>
    <property type="match status" value="1"/>
</dbReference>
<feature type="domain" description="HTH lacI-type" evidence="4">
    <location>
        <begin position="2"/>
        <end position="56"/>
    </location>
</feature>
<accession>A0A242KBT1</accession>
<sequence length="317" mass="36273">MATISDIAKIAGVSKTTVSRVLNSEKYVSDDLRARVKTVADELGYIPNGNAISLSTGKTNTLGILLPANDYCYDELVNSILLNAKEKNYRVMVLPSYYETMAEQAYYEMFRMKVVDGLILASTNTPEEITEKLQNYGKIVSAEKLENTDISMIYPDRKKGYQTLFAHLKSTEKKDVVFTLERDPKVSKSSRYKINAYKEYFDEPIENENYFVGIKGFIEGYEWAKQTFSTREIPEVIYTSGDQIAAGVIKALNEQQVYHGQEYEIIGEGNTPYSQSMDFSSVDFRLHEIGKELVEFMLSDAERKVKSYEPQFHFRYD</sequence>
<reference evidence="5" key="1">
    <citation type="submission" date="2017-05" db="EMBL/GenBank/DDBJ databases">
        <title>The Genome Sequence of Enterococcus sp. 9E7_DIV0242.</title>
        <authorList>
            <consortium name="The Broad Institute Genomics Platform"/>
            <consortium name="The Broad Institute Genomic Center for Infectious Diseases"/>
            <person name="Earl A."/>
            <person name="Manson A."/>
            <person name="Schwartman J."/>
            <person name="Gilmore M."/>
            <person name="Abouelleil A."/>
            <person name="Cao P."/>
            <person name="Chapman S."/>
            <person name="Cusick C."/>
            <person name="Shea T."/>
            <person name="Young S."/>
            <person name="Neafsey D."/>
            <person name="Nusbaum C."/>
            <person name="Birren B."/>
        </authorList>
    </citation>
    <scope>NUCLEOTIDE SEQUENCE [LARGE SCALE GENOMIC DNA]</scope>
    <source>
        <strain evidence="5">9E7_DIV0242</strain>
    </source>
</reference>
<dbReference type="Gene3D" id="3.40.50.2300">
    <property type="match status" value="2"/>
</dbReference>
<dbReference type="RefSeq" id="WP_086347591.1">
    <property type="nucleotide sequence ID" value="NZ_CP147247.1"/>
</dbReference>
<dbReference type="Pfam" id="PF00532">
    <property type="entry name" value="Peripla_BP_1"/>
    <property type="match status" value="1"/>
</dbReference>
<dbReference type="InterPro" id="IPR028082">
    <property type="entry name" value="Peripla_BP_I"/>
</dbReference>
<evidence type="ECO:0000313" key="7">
    <source>
        <dbReference type="Proteomes" id="UP000195141"/>
    </source>
</evidence>
<dbReference type="PROSITE" id="PS50932">
    <property type="entry name" value="HTH_LACI_2"/>
    <property type="match status" value="1"/>
</dbReference>
<protein>
    <recommendedName>
        <fullName evidence="4">HTH lacI-type domain-containing protein</fullName>
    </recommendedName>
</protein>
<dbReference type="Proteomes" id="UP000195141">
    <property type="component" value="Chromosome"/>
</dbReference>
<dbReference type="PRINTS" id="PR00036">
    <property type="entry name" value="HTHLACI"/>
</dbReference>
<dbReference type="PROSITE" id="PS00356">
    <property type="entry name" value="HTH_LACI_1"/>
    <property type="match status" value="1"/>
</dbReference>
<dbReference type="EMBL" id="NGMM01000001">
    <property type="protein sequence ID" value="OTP18621.1"/>
    <property type="molecule type" value="Genomic_DNA"/>
</dbReference>
<keyword evidence="1" id="KW-0805">Transcription regulation</keyword>
<reference evidence="6" key="3">
    <citation type="submission" date="2024-03" db="EMBL/GenBank/DDBJ databases">
        <title>The Genome Sequence of Enterococcus sp. DIV0242b.</title>
        <authorList>
            <consortium name="The Broad Institute Genomics Platform"/>
            <consortium name="The Broad Institute Microbial Omics Core"/>
            <consortium name="The Broad Institute Genomic Center for Infectious Diseases"/>
            <person name="Earl A."/>
            <person name="Manson A."/>
            <person name="Gilmore M."/>
            <person name="Schwartman J."/>
            <person name="Shea T."/>
            <person name="Abouelleil A."/>
            <person name="Cao P."/>
            <person name="Chapman S."/>
            <person name="Cusick C."/>
            <person name="Young S."/>
            <person name="Neafsey D."/>
            <person name="Nusbaum C."/>
            <person name="Birren B."/>
        </authorList>
    </citation>
    <scope>NUCLEOTIDE SEQUENCE</scope>
    <source>
        <strain evidence="6">9E7_DIV0242</strain>
    </source>
</reference>